<feature type="transmembrane region" description="Helical" evidence="1">
    <location>
        <begin position="41"/>
        <end position="60"/>
    </location>
</feature>
<comment type="caution">
    <text evidence="4">The sequence shown here is derived from an EMBL/GenBank/DDBJ whole genome shotgun (WGS) entry which is preliminary data.</text>
</comment>
<evidence type="ECO:0000259" key="2">
    <source>
        <dbReference type="Pfam" id="PF02308"/>
    </source>
</evidence>
<dbReference type="InterPro" id="IPR049177">
    <property type="entry name" value="MgtC_SapB_SrpB_YhiD_N"/>
</dbReference>
<feature type="transmembrane region" description="Helical" evidence="1">
    <location>
        <begin position="207"/>
        <end position="227"/>
    </location>
</feature>
<keyword evidence="5" id="KW-1185">Reference proteome</keyword>
<feature type="transmembrane region" description="Helical" evidence="1">
    <location>
        <begin position="239"/>
        <end position="263"/>
    </location>
</feature>
<feature type="transmembrane region" description="Helical" evidence="1">
    <location>
        <begin position="270"/>
        <end position="289"/>
    </location>
</feature>
<dbReference type="EMBL" id="JBHLTM010000053">
    <property type="protein sequence ID" value="MFC0685568.1"/>
    <property type="molecule type" value="Genomic_DNA"/>
</dbReference>
<feature type="transmembrane region" description="Helical" evidence="1">
    <location>
        <begin position="90"/>
        <end position="110"/>
    </location>
</feature>
<proteinExistence type="predicted"/>
<sequence length="433" mass="44036">MSTELAQSHLALLAVSLALGLLVGIQRGWVLREQAAGTRFAGVRTFALMGLTGGISGQLFGLAPGPAAIVLAAAALLVLIGYLKGSRINATVSGTGALVALLTLASGFYVGLGQRLTGTAIAVVMVLLLTLRDQLHGWIDRLSQREVLSIARFALIALVILPLLPDQPFGPYQAWNPRKLWLIVVLVSGFSFAGYFAARVLGSTRGVIATAAAGSLVSSTAVTASLASRMKQAGDADAALPAGIACASAIMFVRVLLLASALAPVALPTFARLVVPGLVIALVAAGWLLHRTRTAAPASPSPALPVPTPSSSDMPVRNPFDIGPALMLAGLVMVLTVASLWVLNTFGERGLAVVLAISGSVDVDSAIITMGGLAGQSLDARTAGLVLAVPVALNTLFKAGLSISLAGWRRGRVAALPLIASAAGIGIAALALP</sequence>
<organism evidence="4 5">
    <name type="scientific">Novosphingobium clariflavum</name>
    <dbReference type="NCBI Taxonomy" id="2029884"/>
    <lineage>
        <taxon>Bacteria</taxon>
        <taxon>Pseudomonadati</taxon>
        <taxon>Pseudomonadota</taxon>
        <taxon>Alphaproteobacteria</taxon>
        <taxon>Sphingomonadales</taxon>
        <taxon>Sphingomonadaceae</taxon>
        <taxon>Novosphingobium</taxon>
    </lineage>
</organism>
<feature type="transmembrane region" description="Helical" evidence="1">
    <location>
        <begin position="180"/>
        <end position="198"/>
    </location>
</feature>
<feature type="transmembrane region" description="Helical" evidence="1">
    <location>
        <begin position="380"/>
        <end position="401"/>
    </location>
</feature>
<dbReference type="InterPro" id="IPR025105">
    <property type="entry name" value="DUF4010"/>
</dbReference>
<feature type="transmembrane region" description="Helical" evidence="1">
    <location>
        <begin position="350"/>
        <end position="374"/>
    </location>
</feature>
<dbReference type="Pfam" id="PF13194">
    <property type="entry name" value="DUF4010"/>
    <property type="match status" value="1"/>
</dbReference>
<name>A0ABV6SBV2_9SPHN</name>
<dbReference type="PANTHER" id="PTHR39084:SF1">
    <property type="entry name" value="DUF4010 DOMAIN-CONTAINING PROTEIN"/>
    <property type="match status" value="1"/>
</dbReference>
<keyword evidence="1" id="KW-1133">Transmembrane helix</keyword>
<feature type="transmembrane region" description="Helical" evidence="1">
    <location>
        <begin position="66"/>
        <end position="83"/>
    </location>
</feature>
<feature type="transmembrane region" description="Helical" evidence="1">
    <location>
        <begin position="147"/>
        <end position="165"/>
    </location>
</feature>
<evidence type="ECO:0000256" key="1">
    <source>
        <dbReference type="SAM" id="Phobius"/>
    </source>
</evidence>
<evidence type="ECO:0000259" key="3">
    <source>
        <dbReference type="Pfam" id="PF13194"/>
    </source>
</evidence>
<dbReference type="Pfam" id="PF02308">
    <property type="entry name" value="MgtC"/>
    <property type="match status" value="1"/>
</dbReference>
<feature type="transmembrane region" description="Helical" evidence="1">
    <location>
        <begin position="6"/>
        <end position="29"/>
    </location>
</feature>
<dbReference type="PANTHER" id="PTHR39084">
    <property type="entry name" value="MEMBRANE PROTEIN-RELATED"/>
    <property type="match status" value="1"/>
</dbReference>
<feature type="transmembrane region" description="Helical" evidence="1">
    <location>
        <begin position="413"/>
        <end position="432"/>
    </location>
</feature>
<evidence type="ECO:0000313" key="5">
    <source>
        <dbReference type="Proteomes" id="UP001589858"/>
    </source>
</evidence>
<feature type="transmembrane region" description="Helical" evidence="1">
    <location>
        <begin position="116"/>
        <end position="135"/>
    </location>
</feature>
<feature type="domain" description="MgtC/SapB/SrpB/YhiD N-terminal" evidence="2">
    <location>
        <begin position="13"/>
        <end position="137"/>
    </location>
</feature>
<dbReference type="Proteomes" id="UP001589858">
    <property type="component" value="Unassembled WGS sequence"/>
</dbReference>
<evidence type="ECO:0000313" key="4">
    <source>
        <dbReference type="EMBL" id="MFC0685568.1"/>
    </source>
</evidence>
<reference evidence="4 5" key="1">
    <citation type="submission" date="2024-09" db="EMBL/GenBank/DDBJ databases">
        <authorList>
            <person name="Sun Q."/>
            <person name="Mori K."/>
        </authorList>
    </citation>
    <scope>NUCLEOTIDE SEQUENCE [LARGE SCALE GENOMIC DNA]</scope>
    <source>
        <strain evidence="4 5">CICC 11035S</strain>
    </source>
</reference>
<feature type="transmembrane region" description="Helical" evidence="1">
    <location>
        <begin position="322"/>
        <end position="343"/>
    </location>
</feature>
<keyword evidence="1" id="KW-0812">Transmembrane</keyword>
<gene>
    <name evidence="4" type="ORF">ACFFF8_13260</name>
</gene>
<keyword evidence="1" id="KW-0472">Membrane</keyword>
<dbReference type="RefSeq" id="WP_267221598.1">
    <property type="nucleotide sequence ID" value="NZ_JAPCWC010000011.1"/>
</dbReference>
<feature type="domain" description="DUF4010" evidence="3">
    <location>
        <begin position="185"/>
        <end position="404"/>
    </location>
</feature>
<protein>
    <submittedName>
        <fullName evidence="4">MgtC/SapB family protein</fullName>
    </submittedName>
</protein>
<accession>A0ABV6SBV2</accession>